<evidence type="ECO:0000313" key="3">
    <source>
        <dbReference type="Proteomes" id="UP000727456"/>
    </source>
</evidence>
<keyword evidence="3" id="KW-1185">Reference proteome</keyword>
<keyword evidence="1" id="KW-1133">Transmembrane helix</keyword>
<organism evidence="2 3">
    <name type="scientific">Sphingomonas vulcanisoli</name>
    <dbReference type="NCBI Taxonomy" id="1658060"/>
    <lineage>
        <taxon>Bacteria</taxon>
        <taxon>Pseudomonadati</taxon>
        <taxon>Pseudomonadota</taxon>
        <taxon>Alphaproteobacteria</taxon>
        <taxon>Sphingomonadales</taxon>
        <taxon>Sphingomonadaceae</taxon>
        <taxon>Sphingomonas</taxon>
    </lineage>
</organism>
<proteinExistence type="predicted"/>
<dbReference type="EMBL" id="JAAOZC010000010">
    <property type="protein sequence ID" value="NIJ09395.1"/>
    <property type="molecule type" value="Genomic_DNA"/>
</dbReference>
<gene>
    <name evidence="2" type="ORF">FHS31_003027</name>
</gene>
<feature type="transmembrane region" description="Helical" evidence="1">
    <location>
        <begin position="24"/>
        <end position="43"/>
    </location>
</feature>
<keyword evidence="1" id="KW-0812">Transmembrane</keyword>
<comment type="caution">
    <text evidence="2">The sequence shown here is derived from an EMBL/GenBank/DDBJ whole genome shotgun (WGS) entry which is preliminary data.</text>
</comment>
<evidence type="ECO:0000256" key="1">
    <source>
        <dbReference type="SAM" id="Phobius"/>
    </source>
</evidence>
<protein>
    <submittedName>
        <fullName evidence="2">Uncharacterized protein</fullName>
    </submittedName>
</protein>
<sequence>MQSAVDTAPGADAGDGTISAPSDYLLGGGAGWAAACCLAATLAR</sequence>
<name>A0ABX0TYA0_9SPHN</name>
<evidence type="ECO:0000313" key="2">
    <source>
        <dbReference type="EMBL" id="NIJ09395.1"/>
    </source>
</evidence>
<dbReference type="RefSeq" id="WP_279587918.1">
    <property type="nucleotide sequence ID" value="NZ_JAAOZC010000010.1"/>
</dbReference>
<keyword evidence="1" id="KW-0472">Membrane</keyword>
<dbReference type="Proteomes" id="UP000727456">
    <property type="component" value="Unassembled WGS sequence"/>
</dbReference>
<accession>A0ABX0TYA0</accession>
<reference evidence="2 3" key="1">
    <citation type="submission" date="2020-03" db="EMBL/GenBank/DDBJ databases">
        <title>Genomic Encyclopedia of Type Strains, Phase III (KMG-III): the genomes of soil and plant-associated and newly described type strains.</title>
        <authorList>
            <person name="Whitman W."/>
        </authorList>
    </citation>
    <scope>NUCLEOTIDE SEQUENCE [LARGE SCALE GENOMIC DNA]</scope>
    <source>
        <strain evidence="2 3">CECT 8804</strain>
    </source>
</reference>